<name>W4KHP1_HETIT</name>
<proteinExistence type="predicted"/>
<dbReference type="AlphaFoldDB" id="W4KHP1"/>
<dbReference type="Proteomes" id="UP000030671">
    <property type="component" value="Unassembled WGS sequence"/>
</dbReference>
<dbReference type="KEGG" id="hir:HETIRDRAFT_115317"/>
<dbReference type="RefSeq" id="XP_009542233.1">
    <property type="nucleotide sequence ID" value="XM_009543938.1"/>
</dbReference>
<organism evidence="1 2">
    <name type="scientific">Heterobasidion irregulare (strain TC 32-1)</name>
    <dbReference type="NCBI Taxonomy" id="747525"/>
    <lineage>
        <taxon>Eukaryota</taxon>
        <taxon>Fungi</taxon>
        <taxon>Dikarya</taxon>
        <taxon>Basidiomycota</taxon>
        <taxon>Agaricomycotina</taxon>
        <taxon>Agaricomycetes</taxon>
        <taxon>Russulales</taxon>
        <taxon>Bondarzewiaceae</taxon>
        <taxon>Heterobasidion</taxon>
        <taxon>Heterobasidion annosum species complex</taxon>
    </lineage>
</organism>
<evidence type="ECO:0000313" key="1">
    <source>
        <dbReference type="EMBL" id="ETW85368.1"/>
    </source>
</evidence>
<dbReference type="HOGENOM" id="CLU_1570835_0_0_1"/>
<evidence type="ECO:0000313" key="2">
    <source>
        <dbReference type="Proteomes" id="UP000030671"/>
    </source>
</evidence>
<dbReference type="InParanoid" id="W4KHP1"/>
<sequence length="170" mass="19596">MKRTVRRTQRNSDAILWLFPCTSVLEFEDVVVPLFNLSMFLNPFHTTVANIPHSMLPGPTPVQPVPPEYYFLHFDLCAKFNIQFNDVPRITKEELTRMLFYHTVWELGYRGLGQLGVVSTAQFKAQIGLLAEDEEAVVFDREFDPGPLSEKIIYDIQVDHALDTFWGFAI</sequence>
<protein>
    <submittedName>
        <fullName evidence="1">Uncharacterized protein</fullName>
    </submittedName>
</protein>
<dbReference type="GeneID" id="20666473"/>
<reference evidence="1 2" key="1">
    <citation type="journal article" date="2012" name="New Phytol.">
        <title>Insight into trade-off between wood decay and parasitism from the genome of a fungal forest pathogen.</title>
        <authorList>
            <person name="Olson A."/>
            <person name="Aerts A."/>
            <person name="Asiegbu F."/>
            <person name="Belbahri L."/>
            <person name="Bouzid O."/>
            <person name="Broberg A."/>
            <person name="Canback B."/>
            <person name="Coutinho P.M."/>
            <person name="Cullen D."/>
            <person name="Dalman K."/>
            <person name="Deflorio G."/>
            <person name="van Diepen L.T."/>
            <person name="Dunand C."/>
            <person name="Duplessis S."/>
            <person name="Durling M."/>
            <person name="Gonthier P."/>
            <person name="Grimwood J."/>
            <person name="Fossdal C.G."/>
            <person name="Hansson D."/>
            <person name="Henrissat B."/>
            <person name="Hietala A."/>
            <person name="Himmelstrand K."/>
            <person name="Hoffmeister D."/>
            <person name="Hogberg N."/>
            <person name="James T.Y."/>
            <person name="Karlsson M."/>
            <person name="Kohler A."/>
            <person name="Kues U."/>
            <person name="Lee Y.H."/>
            <person name="Lin Y.C."/>
            <person name="Lind M."/>
            <person name="Lindquist E."/>
            <person name="Lombard V."/>
            <person name="Lucas S."/>
            <person name="Lunden K."/>
            <person name="Morin E."/>
            <person name="Murat C."/>
            <person name="Park J."/>
            <person name="Raffaello T."/>
            <person name="Rouze P."/>
            <person name="Salamov A."/>
            <person name="Schmutz J."/>
            <person name="Solheim H."/>
            <person name="Stahlberg J."/>
            <person name="Velez H."/>
            <person name="de Vries R.P."/>
            <person name="Wiebenga A."/>
            <person name="Woodward S."/>
            <person name="Yakovlev I."/>
            <person name="Garbelotto M."/>
            <person name="Martin F."/>
            <person name="Grigoriev I.V."/>
            <person name="Stenlid J."/>
        </authorList>
    </citation>
    <scope>NUCLEOTIDE SEQUENCE [LARGE SCALE GENOMIC DNA]</scope>
    <source>
        <strain evidence="1 2">TC 32-1</strain>
    </source>
</reference>
<gene>
    <name evidence="1" type="ORF">HETIRDRAFT_115317</name>
</gene>
<accession>W4KHP1</accession>
<keyword evidence="2" id="KW-1185">Reference proteome</keyword>
<dbReference type="EMBL" id="KI925455">
    <property type="protein sequence ID" value="ETW85368.1"/>
    <property type="molecule type" value="Genomic_DNA"/>
</dbReference>